<dbReference type="PROSITE" id="PS00211">
    <property type="entry name" value="ABC_TRANSPORTER_1"/>
    <property type="match status" value="1"/>
</dbReference>
<dbReference type="PROSITE" id="PS50929">
    <property type="entry name" value="ABC_TM1F"/>
    <property type="match status" value="1"/>
</dbReference>
<evidence type="ECO:0000259" key="16">
    <source>
        <dbReference type="PROSITE" id="PS50990"/>
    </source>
</evidence>
<feature type="domain" description="ABC transporter" evidence="14">
    <location>
        <begin position="494"/>
        <end position="719"/>
    </location>
</feature>
<dbReference type="GO" id="GO:0005524">
    <property type="term" value="F:ATP binding"/>
    <property type="evidence" value="ECO:0007669"/>
    <property type="project" value="UniProtKB-KW"/>
</dbReference>
<comment type="subcellular location">
    <subcellularLocation>
        <location evidence="1">Cell membrane</location>
        <topology evidence="1">Multi-pass membrane protein</topology>
    </subcellularLocation>
</comment>
<keyword evidence="6" id="KW-0547">Nucleotide-binding</keyword>
<evidence type="ECO:0000256" key="11">
    <source>
        <dbReference type="ARBA" id="ARBA00061173"/>
    </source>
</evidence>
<dbReference type="SMART" id="SM00382">
    <property type="entry name" value="AAA"/>
    <property type="match status" value="1"/>
</dbReference>
<dbReference type="InterPro" id="IPR005074">
    <property type="entry name" value="Peptidase_C39"/>
</dbReference>
<dbReference type="GO" id="GO:0016887">
    <property type="term" value="F:ATP hydrolysis activity"/>
    <property type="evidence" value="ECO:0007669"/>
    <property type="project" value="InterPro"/>
</dbReference>
<keyword evidence="7" id="KW-0067">ATP-binding</keyword>
<dbReference type="InterPro" id="IPR011527">
    <property type="entry name" value="ABC1_TM_dom"/>
</dbReference>
<dbReference type="InterPro" id="IPR036640">
    <property type="entry name" value="ABC1_TM_sf"/>
</dbReference>
<dbReference type="InterPro" id="IPR027417">
    <property type="entry name" value="P-loop_NTPase"/>
</dbReference>
<keyword evidence="9 13" id="KW-0472">Membrane</keyword>
<dbReference type="SUPFAM" id="SSF52540">
    <property type="entry name" value="P-loop containing nucleoside triphosphate hydrolases"/>
    <property type="match status" value="1"/>
</dbReference>
<evidence type="ECO:0000256" key="5">
    <source>
        <dbReference type="ARBA" id="ARBA00022735"/>
    </source>
</evidence>
<evidence type="ECO:0000256" key="6">
    <source>
        <dbReference type="ARBA" id="ARBA00022741"/>
    </source>
</evidence>
<dbReference type="GO" id="GO:0140359">
    <property type="term" value="F:ABC-type transporter activity"/>
    <property type="evidence" value="ECO:0007669"/>
    <property type="project" value="InterPro"/>
</dbReference>
<evidence type="ECO:0000256" key="13">
    <source>
        <dbReference type="SAM" id="Phobius"/>
    </source>
</evidence>
<sequence>MNAAPTTPPSWLDRLQMGWTQRLVPVLQTEAAECGLACVAMLLGHHGTLTDLATLRSRHGASPQGMTLADLSRVAQAEHLATRAVRLETDELSQLRLPCVLHWDLAHFVVLVAVEGTRCRIVDPASGERRIGMDELSRRFTGVALEAWPDSSFVPREEAQPVSVRRLIGRVEGLTATLWRVFSVSLLLEALALASPLFMQWVVDHVVVSRDTSLLGTLAIGFVLLLLVQQVFTVARAWLVLRVGTQLRVQWRSNVLQHLLKLPLDWFARRHLGDVMSRFGSVSNIQQVLTTTFVETALDGLMVLFTLGLMLLYSPWLTLFAALAVLAYALLRALRYRPLREASAERLVRGALESSHLLETVRGIRTLRLFDRTPERMAAWQTLMVAEVNAGLKVQRLDIVYRTARRLLTGLAGLGLLWLGAREVMAGTLSVGMLLAFLAYRSQFDSRFGELINKYFDLRMLQLDAQRLSDIVLTAPEAEGPAVAAPTSAQPPAIEIDGLAFRYAEGTPEVLRGLSLRIAPGESVAITGPSGCGKTTLLNLLLGVHAPQRGEIRIDGQPLPTLGLARWRAQVGTVLQDDTLFAGSIADNISCFDPRPDPAWIEQCARLAAVHEDIARMPMGYHSLVGDMGSTLSGGQRQRVVLARALYRRPRVLILDEATSHLDLAREAEVGSAIARQPMTRILVAHRPQTLALADRVIEIGEGGVLRDEPAADYAARQGLARG</sequence>
<evidence type="ECO:0000256" key="12">
    <source>
        <dbReference type="ARBA" id="ARBA00072252"/>
    </source>
</evidence>
<evidence type="ECO:0000256" key="3">
    <source>
        <dbReference type="ARBA" id="ARBA00022475"/>
    </source>
</evidence>
<evidence type="ECO:0000256" key="9">
    <source>
        <dbReference type="ARBA" id="ARBA00023136"/>
    </source>
</evidence>
<dbReference type="Proteomes" id="UP000676246">
    <property type="component" value="Unassembled WGS sequence"/>
</dbReference>
<dbReference type="CDD" id="cd18567">
    <property type="entry name" value="ABC_6TM_CvaB_RaxB_like"/>
    <property type="match status" value="1"/>
</dbReference>
<evidence type="ECO:0000313" key="18">
    <source>
        <dbReference type="Proteomes" id="UP000676246"/>
    </source>
</evidence>
<dbReference type="FunFam" id="3.40.50.300:FF:000299">
    <property type="entry name" value="ABC transporter ATP-binding protein/permease"/>
    <property type="match status" value="1"/>
</dbReference>
<dbReference type="GO" id="GO:0008233">
    <property type="term" value="F:peptidase activity"/>
    <property type="evidence" value="ECO:0007669"/>
    <property type="project" value="InterPro"/>
</dbReference>
<dbReference type="PANTHER" id="PTHR24221">
    <property type="entry name" value="ATP-BINDING CASSETTE SUB-FAMILY B"/>
    <property type="match status" value="1"/>
</dbReference>
<dbReference type="GO" id="GO:0034040">
    <property type="term" value="F:ATPase-coupled lipid transmembrane transporter activity"/>
    <property type="evidence" value="ECO:0007669"/>
    <property type="project" value="TreeGrafter"/>
</dbReference>
<evidence type="ECO:0000256" key="1">
    <source>
        <dbReference type="ARBA" id="ARBA00004651"/>
    </source>
</evidence>
<dbReference type="AlphaFoldDB" id="A0A940YBK9"/>
<feature type="domain" description="Peptidase C39" evidence="16">
    <location>
        <begin position="28"/>
        <end position="147"/>
    </location>
</feature>
<dbReference type="Gene3D" id="1.20.1560.10">
    <property type="entry name" value="ABC transporter type 1, transmembrane domain"/>
    <property type="match status" value="1"/>
</dbReference>
<dbReference type="Gene3D" id="3.40.50.300">
    <property type="entry name" value="P-loop containing nucleotide triphosphate hydrolases"/>
    <property type="match status" value="1"/>
</dbReference>
<reference evidence="17 18" key="1">
    <citation type="submission" date="2021-04" db="EMBL/GenBank/DDBJ databases">
        <title>The genome sequence of Ideonella sp. 3Y2.</title>
        <authorList>
            <person name="Liu Y."/>
        </authorList>
    </citation>
    <scope>NUCLEOTIDE SEQUENCE [LARGE SCALE GENOMIC DNA]</scope>
    <source>
        <strain evidence="17 18">3Y2</strain>
    </source>
</reference>
<evidence type="ECO:0000256" key="2">
    <source>
        <dbReference type="ARBA" id="ARBA00022448"/>
    </source>
</evidence>
<comment type="caution">
    <text evidence="17">The sequence shown here is derived from an EMBL/GenBank/DDBJ whole genome shotgun (WGS) entry which is preliminary data.</text>
</comment>
<organism evidence="17 18">
    <name type="scientific">Ideonella alba</name>
    <dbReference type="NCBI Taxonomy" id="2824118"/>
    <lineage>
        <taxon>Bacteria</taxon>
        <taxon>Pseudomonadati</taxon>
        <taxon>Pseudomonadota</taxon>
        <taxon>Betaproteobacteria</taxon>
        <taxon>Burkholderiales</taxon>
        <taxon>Sphaerotilaceae</taxon>
        <taxon>Ideonella</taxon>
    </lineage>
</organism>
<keyword evidence="5" id="KW-0354">Hemolysis</keyword>
<keyword evidence="2" id="KW-0813">Transport</keyword>
<dbReference type="InterPro" id="IPR039421">
    <property type="entry name" value="Type_1_exporter"/>
</dbReference>
<dbReference type="InterPro" id="IPR003593">
    <property type="entry name" value="AAA+_ATPase"/>
</dbReference>
<keyword evidence="3" id="KW-1003">Cell membrane</keyword>
<dbReference type="Pfam" id="PF03412">
    <property type="entry name" value="Peptidase_C39"/>
    <property type="match status" value="1"/>
</dbReference>
<feature type="transmembrane region" description="Helical" evidence="13">
    <location>
        <begin position="218"/>
        <end position="241"/>
    </location>
</feature>
<feature type="transmembrane region" description="Helical" evidence="13">
    <location>
        <begin position="313"/>
        <end position="331"/>
    </location>
</feature>
<evidence type="ECO:0000256" key="10">
    <source>
        <dbReference type="ARBA" id="ARBA00055355"/>
    </source>
</evidence>
<keyword evidence="4 13" id="KW-0812">Transmembrane</keyword>
<dbReference type="GO" id="GO:0006508">
    <property type="term" value="P:proteolysis"/>
    <property type="evidence" value="ECO:0007669"/>
    <property type="project" value="InterPro"/>
</dbReference>
<evidence type="ECO:0000259" key="14">
    <source>
        <dbReference type="PROSITE" id="PS50893"/>
    </source>
</evidence>
<dbReference type="Gene3D" id="3.90.70.10">
    <property type="entry name" value="Cysteine proteinases"/>
    <property type="match status" value="1"/>
</dbReference>
<evidence type="ECO:0000256" key="8">
    <source>
        <dbReference type="ARBA" id="ARBA00022989"/>
    </source>
</evidence>
<keyword evidence="8 13" id="KW-1133">Transmembrane helix</keyword>
<dbReference type="GO" id="GO:0031640">
    <property type="term" value="P:killing of cells of another organism"/>
    <property type="evidence" value="ECO:0007669"/>
    <property type="project" value="UniProtKB-KW"/>
</dbReference>
<name>A0A940YBK9_9BURK</name>
<keyword evidence="5" id="KW-0204">Cytolysis</keyword>
<proteinExistence type="inferred from homology"/>
<comment type="similarity">
    <text evidence="11">Belongs to the ABC transporter superfamily. Cyclolysin exporter (TC 3.A.1.109.2) family.</text>
</comment>
<dbReference type="Pfam" id="PF00005">
    <property type="entry name" value="ABC_tran"/>
    <property type="match status" value="1"/>
</dbReference>
<dbReference type="GO" id="GO:0005886">
    <property type="term" value="C:plasma membrane"/>
    <property type="evidence" value="ECO:0007669"/>
    <property type="project" value="UniProtKB-SubCell"/>
</dbReference>
<evidence type="ECO:0000259" key="15">
    <source>
        <dbReference type="PROSITE" id="PS50929"/>
    </source>
</evidence>
<accession>A0A940YBK9</accession>
<keyword evidence="18" id="KW-1185">Reference proteome</keyword>
<dbReference type="InterPro" id="IPR003439">
    <property type="entry name" value="ABC_transporter-like_ATP-bd"/>
</dbReference>
<dbReference type="RefSeq" id="WP_210852391.1">
    <property type="nucleotide sequence ID" value="NZ_JAGQDD010000003.1"/>
</dbReference>
<dbReference type="PANTHER" id="PTHR24221:SF606">
    <property type="entry name" value="COLICIN V SECRETION-PROCESSING ATP-BINDING PROTEIN"/>
    <property type="match status" value="1"/>
</dbReference>
<evidence type="ECO:0000313" key="17">
    <source>
        <dbReference type="EMBL" id="MBQ0930041.1"/>
    </source>
</evidence>
<feature type="domain" description="ABC transmembrane type-1" evidence="15">
    <location>
        <begin position="181"/>
        <end position="460"/>
    </location>
</feature>
<feature type="transmembrane region" description="Helical" evidence="13">
    <location>
        <begin position="178"/>
        <end position="198"/>
    </location>
</feature>
<dbReference type="PROSITE" id="PS50990">
    <property type="entry name" value="PEPTIDASE_C39"/>
    <property type="match status" value="1"/>
</dbReference>
<dbReference type="PROSITE" id="PS50893">
    <property type="entry name" value="ABC_TRANSPORTER_2"/>
    <property type="match status" value="1"/>
</dbReference>
<comment type="function">
    <text evidence="10">Involved in the export of calmodulin-sensitive adenylate cyclase-hemolysin (cyclolysin).</text>
</comment>
<dbReference type="InterPro" id="IPR017871">
    <property type="entry name" value="ABC_transporter-like_CS"/>
</dbReference>
<evidence type="ECO:0000256" key="7">
    <source>
        <dbReference type="ARBA" id="ARBA00022840"/>
    </source>
</evidence>
<dbReference type="EMBL" id="JAGQDD010000003">
    <property type="protein sequence ID" value="MBQ0930041.1"/>
    <property type="molecule type" value="Genomic_DNA"/>
</dbReference>
<dbReference type="Pfam" id="PF00664">
    <property type="entry name" value="ABC_membrane"/>
    <property type="match status" value="1"/>
</dbReference>
<evidence type="ECO:0000256" key="4">
    <source>
        <dbReference type="ARBA" id="ARBA00022692"/>
    </source>
</evidence>
<gene>
    <name evidence="17" type="ORF">KAK03_06030</name>
</gene>
<dbReference type="SUPFAM" id="SSF90123">
    <property type="entry name" value="ABC transporter transmembrane region"/>
    <property type="match status" value="1"/>
</dbReference>
<protein>
    <recommendedName>
        <fullName evidence="12">Cyclolysin secretion/processing ATP-binding protein CyaB</fullName>
    </recommendedName>
</protein>